<name>A0A8H4IWY1_9PEZI</name>
<reference evidence="4" key="1">
    <citation type="submission" date="2020-04" db="EMBL/GenBank/DDBJ databases">
        <title>Genome Assembly and Annotation of Botryosphaeria dothidea sdau 11-99, a Latent Pathogen of Apple Fruit Ring Rot in China.</title>
        <authorList>
            <person name="Yu C."/>
            <person name="Diao Y."/>
            <person name="Lu Q."/>
            <person name="Zhao J."/>
            <person name="Cui S."/>
            <person name="Peng C."/>
            <person name="He B."/>
            <person name="Liu H."/>
        </authorList>
    </citation>
    <scope>NUCLEOTIDE SEQUENCE [LARGE SCALE GENOMIC DNA]</scope>
    <source>
        <strain evidence="4">Sdau11-99</strain>
    </source>
</reference>
<comment type="caution">
    <text evidence="4">The sequence shown here is derived from an EMBL/GenBank/DDBJ whole genome shotgun (WGS) entry which is preliminary data.</text>
</comment>
<feature type="compositionally biased region" description="Basic residues" evidence="2">
    <location>
        <begin position="394"/>
        <end position="405"/>
    </location>
</feature>
<feature type="compositionally biased region" description="Low complexity" evidence="2">
    <location>
        <begin position="253"/>
        <end position="266"/>
    </location>
</feature>
<feature type="compositionally biased region" description="Basic and acidic residues" evidence="2">
    <location>
        <begin position="464"/>
        <end position="476"/>
    </location>
</feature>
<dbReference type="Pfam" id="PF26118">
    <property type="entry name" value="DUF8035"/>
    <property type="match status" value="1"/>
</dbReference>
<feature type="coiled-coil region" evidence="1">
    <location>
        <begin position="513"/>
        <end position="542"/>
    </location>
</feature>
<dbReference type="EMBL" id="WWBZ02000022">
    <property type="protein sequence ID" value="KAF4307898.1"/>
    <property type="molecule type" value="Genomic_DNA"/>
</dbReference>
<keyword evidence="5" id="KW-1185">Reference proteome</keyword>
<feature type="region of interest" description="Disordered" evidence="2">
    <location>
        <begin position="231"/>
        <end position="288"/>
    </location>
</feature>
<evidence type="ECO:0000313" key="5">
    <source>
        <dbReference type="Proteomes" id="UP000572817"/>
    </source>
</evidence>
<feature type="compositionally biased region" description="Pro residues" evidence="2">
    <location>
        <begin position="409"/>
        <end position="463"/>
    </location>
</feature>
<feature type="region of interest" description="Disordered" evidence="2">
    <location>
        <begin position="1"/>
        <end position="79"/>
    </location>
</feature>
<feature type="region of interest" description="Disordered" evidence="2">
    <location>
        <begin position="93"/>
        <end position="203"/>
    </location>
</feature>
<dbReference type="AlphaFoldDB" id="A0A8H4IWY1"/>
<feature type="compositionally biased region" description="Basic and acidic residues" evidence="2">
    <location>
        <begin position="93"/>
        <end position="113"/>
    </location>
</feature>
<feature type="compositionally biased region" description="Basic and acidic residues" evidence="2">
    <location>
        <begin position="66"/>
        <end position="79"/>
    </location>
</feature>
<feature type="compositionally biased region" description="Basic residues" evidence="2">
    <location>
        <begin position="186"/>
        <end position="197"/>
    </location>
</feature>
<feature type="domain" description="DUF8035" evidence="3">
    <location>
        <begin position="281"/>
        <end position="334"/>
    </location>
</feature>
<accession>A0A8H4IWY1</accession>
<sequence>MAFGYRSSTGALDRFDDHEPPSRRPERWDREKFERMSSRRPPYDDRETFRYLEREREDYPPPPPRSRPDVSVEDRIDIRSSRSRLDERERFYDDDILDRRPGRRPEFLDREEPSPAEVASRALAPYRRKTVVERDLSPPARRPTRPGMLRRQSSLDTFDRRPLRRYEERDREEWRPPANVDIPLPIRRRSPSRRRRSPPRDRYREDDFEEIKYRDAEPEYREDYREVEIRREKSRARKSRRSDRSERSESRFRAPSSKSSSSSSSSFEEIREVSPPPLPGKKGKTRMPKRLVHKSAIIQLGYPFEEEDDFIIVKRALEKPQIDEVIKISETYKNEDGKRTTYKYEEEKVIDVAAPPPPPPPPATQIIEVPPPPPPPPAVAEPVIVAPPPPPSHISHHTHHTHHSHHDPSPPPRSHYDPPPPPRSHYDPPPPPRSHYDPPPPPRSHYDPPPPPRSHYDPPPPPRSVHEVRSVHDARSVRSVSPPRREIIEERIEESNHIGGPLTVVVPERGRSDREIKEEIRRLENERKALQLERRAEDLRLAPIEYRETEYEIIEERPRERNVVRVDKDRKGRLALVRSSH</sequence>
<dbReference type="OrthoDB" id="2192830at2759"/>
<keyword evidence="1" id="KW-0175">Coiled coil</keyword>
<organism evidence="4 5">
    <name type="scientific">Botryosphaeria dothidea</name>
    <dbReference type="NCBI Taxonomy" id="55169"/>
    <lineage>
        <taxon>Eukaryota</taxon>
        <taxon>Fungi</taxon>
        <taxon>Dikarya</taxon>
        <taxon>Ascomycota</taxon>
        <taxon>Pezizomycotina</taxon>
        <taxon>Dothideomycetes</taxon>
        <taxon>Dothideomycetes incertae sedis</taxon>
        <taxon>Botryosphaeriales</taxon>
        <taxon>Botryosphaeriaceae</taxon>
        <taxon>Botryosphaeria</taxon>
    </lineage>
</organism>
<proteinExistence type="predicted"/>
<protein>
    <recommendedName>
        <fullName evidence="3">DUF8035 domain-containing protein</fullName>
    </recommendedName>
</protein>
<evidence type="ECO:0000256" key="1">
    <source>
        <dbReference type="SAM" id="Coils"/>
    </source>
</evidence>
<dbReference type="InterPro" id="IPR058348">
    <property type="entry name" value="DUF8035"/>
</dbReference>
<feature type="compositionally biased region" description="Basic and acidic residues" evidence="2">
    <location>
        <begin position="13"/>
        <end position="59"/>
    </location>
</feature>
<feature type="compositionally biased region" description="Basic and acidic residues" evidence="2">
    <location>
        <begin position="242"/>
        <end position="252"/>
    </location>
</feature>
<feature type="region of interest" description="Disordered" evidence="2">
    <location>
        <begin position="351"/>
        <end position="485"/>
    </location>
</feature>
<evidence type="ECO:0000256" key="2">
    <source>
        <dbReference type="SAM" id="MobiDB-lite"/>
    </source>
</evidence>
<feature type="compositionally biased region" description="Basic and acidic residues" evidence="2">
    <location>
        <begin position="157"/>
        <end position="175"/>
    </location>
</feature>
<evidence type="ECO:0000259" key="3">
    <source>
        <dbReference type="Pfam" id="PF26118"/>
    </source>
</evidence>
<feature type="compositionally biased region" description="Pro residues" evidence="2">
    <location>
        <begin position="354"/>
        <end position="392"/>
    </location>
</feature>
<evidence type="ECO:0000313" key="4">
    <source>
        <dbReference type="EMBL" id="KAF4307898.1"/>
    </source>
</evidence>
<feature type="compositionally biased region" description="Polar residues" evidence="2">
    <location>
        <begin position="1"/>
        <end position="10"/>
    </location>
</feature>
<gene>
    <name evidence="4" type="ORF">GTA08_BOTSDO03915</name>
</gene>
<dbReference type="Proteomes" id="UP000572817">
    <property type="component" value="Unassembled WGS sequence"/>
</dbReference>
<feature type="compositionally biased region" description="Basic residues" evidence="2">
    <location>
        <begin position="232"/>
        <end position="241"/>
    </location>
</feature>